<gene>
    <name evidence="3" type="ORF">EJ04DRAFT_14034</name>
</gene>
<organism evidence="3 4">
    <name type="scientific">Polyplosphaeria fusca</name>
    <dbReference type="NCBI Taxonomy" id="682080"/>
    <lineage>
        <taxon>Eukaryota</taxon>
        <taxon>Fungi</taxon>
        <taxon>Dikarya</taxon>
        <taxon>Ascomycota</taxon>
        <taxon>Pezizomycotina</taxon>
        <taxon>Dothideomycetes</taxon>
        <taxon>Pleosporomycetidae</taxon>
        <taxon>Pleosporales</taxon>
        <taxon>Tetraplosphaeriaceae</taxon>
        <taxon>Polyplosphaeria</taxon>
    </lineage>
</organism>
<dbReference type="InterPro" id="IPR002110">
    <property type="entry name" value="Ankyrin_rpt"/>
</dbReference>
<keyword evidence="1" id="KW-0677">Repeat</keyword>
<name>A0A9P4QPD3_9PLEO</name>
<dbReference type="Proteomes" id="UP000799444">
    <property type="component" value="Unassembled WGS sequence"/>
</dbReference>
<evidence type="ECO:0000256" key="1">
    <source>
        <dbReference type="ARBA" id="ARBA00022737"/>
    </source>
</evidence>
<dbReference type="Gene3D" id="1.25.40.20">
    <property type="entry name" value="Ankyrin repeat-containing domain"/>
    <property type="match status" value="1"/>
</dbReference>
<keyword evidence="2" id="KW-0040">ANK repeat</keyword>
<evidence type="ECO:0000256" key="2">
    <source>
        <dbReference type="ARBA" id="ARBA00023043"/>
    </source>
</evidence>
<accession>A0A9P4QPD3</accession>
<dbReference type="AlphaFoldDB" id="A0A9P4QPD3"/>
<dbReference type="PANTHER" id="PTHR24198">
    <property type="entry name" value="ANKYRIN REPEAT AND PROTEIN KINASE DOMAIN-CONTAINING PROTEIN"/>
    <property type="match status" value="1"/>
</dbReference>
<evidence type="ECO:0008006" key="5">
    <source>
        <dbReference type="Google" id="ProtNLM"/>
    </source>
</evidence>
<dbReference type="EMBL" id="ML996200">
    <property type="protein sequence ID" value="KAF2731207.1"/>
    <property type="molecule type" value="Genomic_DNA"/>
</dbReference>
<dbReference type="SUPFAM" id="SSF48403">
    <property type="entry name" value="Ankyrin repeat"/>
    <property type="match status" value="1"/>
</dbReference>
<dbReference type="OrthoDB" id="341259at2759"/>
<dbReference type="Pfam" id="PF12796">
    <property type="entry name" value="Ank_2"/>
    <property type="match status" value="1"/>
</dbReference>
<dbReference type="Pfam" id="PF13606">
    <property type="entry name" value="Ank_3"/>
    <property type="match status" value="1"/>
</dbReference>
<sequence>MSRCRRRFKGRGWTPLSYAAAHGLVAAIEMLLARAVVDAGSQSIYALTPLFFAVVNQQAAVVKIFLERTDIDLDPSNRLEQTPLFMTAVYGYIDIVEILLKTGRGLVDAIDARGTCSPIM</sequence>
<keyword evidence="4" id="KW-1185">Reference proteome</keyword>
<proteinExistence type="predicted"/>
<dbReference type="InterPro" id="IPR036770">
    <property type="entry name" value="Ankyrin_rpt-contain_sf"/>
</dbReference>
<protein>
    <recommendedName>
        <fullName evidence="5">Ankyrin repeat protein</fullName>
    </recommendedName>
</protein>
<evidence type="ECO:0000313" key="3">
    <source>
        <dbReference type="EMBL" id="KAF2731207.1"/>
    </source>
</evidence>
<dbReference type="SMART" id="SM00248">
    <property type="entry name" value="ANK"/>
    <property type="match status" value="3"/>
</dbReference>
<dbReference type="PANTHER" id="PTHR24198:SF165">
    <property type="entry name" value="ANKYRIN REPEAT-CONTAINING PROTEIN-RELATED"/>
    <property type="match status" value="1"/>
</dbReference>
<evidence type="ECO:0000313" key="4">
    <source>
        <dbReference type="Proteomes" id="UP000799444"/>
    </source>
</evidence>
<comment type="caution">
    <text evidence="3">The sequence shown here is derived from an EMBL/GenBank/DDBJ whole genome shotgun (WGS) entry which is preliminary data.</text>
</comment>
<reference evidence="3" key="1">
    <citation type="journal article" date="2020" name="Stud. Mycol.">
        <title>101 Dothideomycetes genomes: a test case for predicting lifestyles and emergence of pathogens.</title>
        <authorList>
            <person name="Haridas S."/>
            <person name="Albert R."/>
            <person name="Binder M."/>
            <person name="Bloem J."/>
            <person name="Labutti K."/>
            <person name="Salamov A."/>
            <person name="Andreopoulos B."/>
            <person name="Baker S."/>
            <person name="Barry K."/>
            <person name="Bills G."/>
            <person name="Bluhm B."/>
            <person name="Cannon C."/>
            <person name="Castanera R."/>
            <person name="Culley D."/>
            <person name="Daum C."/>
            <person name="Ezra D."/>
            <person name="Gonzalez J."/>
            <person name="Henrissat B."/>
            <person name="Kuo A."/>
            <person name="Liang C."/>
            <person name="Lipzen A."/>
            <person name="Lutzoni F."/>
            <person name="Magnuson J."/>
            <person name="Mondo S."/>
            <person name="Nolan M."/>
            <person name="Ohm R."/>
            <person name="Pangilinan J."/>
            <person name="Park H.-J."/>
            <person name="Ramirez L."/>
            <person name="Alfaro M."/>
            <person name="Sun H."/>
            <person name="Tritt A."/>
            <person name="Yoshinaga Y."/>
            <person name="Zwiers L.-H."/>
            <person name="Turgeon B."/>
            <person name="Goodwin S."/>
            <person name="Spatafora J."/>
            <person name="Crous P."/>
            <person name="Grigoriev I."/>
        </authorList>
    </citation>
    <scope>NUCLEOTIDE SEQUENCE</scope>
    <source>
        <strain evidence="3">CBS 125425</strain>
    </source>
</reference>